<dbReference type="EMBL" id="CP002859">
    <property type="protein sequence ID" value="AEI49831.1"/>
    <property type="molecule type" value="Genomic_DNA"/>
</dbReference>
<name>A0A7U3ZMA1_RUNSL</name>
<evidence type="ECO:0000313" key="3">
    <source>
        <dbReference type="Proteomes" id="UP000000493"/>
    </source>
</evidence>
<dbReference type="RefSeq" id="WP_013929135.1">
    <property type="nucleotide sequence ID" value="NC_015703.1"/>
</dbReference>
<dbReference type="InterPro" id="IPR034660">
    <property type="entry name" value="DinB/YfiT-like"/>
</dbReference>
<dbReference type="SUPFAM" id="SSF109854">
    <property type="entry name" value="DinB/YfiT-like putative metalloenzymes"/>
    <property type="match status" value="1"/>
</dbReference>
<keyword evidence="3" id="KW-1185">Reference proteome</keyword>
<reference evidence="3" key="1">
    <citation type="submission" date="2011-06" db="EMBL/GenBank/DDBJ databases">
        <title>The complete genome of chromosome of Runella slithyformis DSM 19594.</title>
        <authorList>
            <consortium name="US DOE Joint Genome Institute (JGI-PGF)"/>
            <person name="Lucas S."/>
            <person name="Han J."/>
            <person name="Lapidus A."/>
            <person name="Bruce D."/>
            <person name="Goodwin L."/>
            <person name="Pitluck S."/>
            <person name="Peters L."/>
            <person name="Kyrpides N."/>
            <person name="Mavromatis K."/>
            <person name="Ivanova N."/>
            <person name="Ovchinnikova G."/>
            <person name="Zhang X."/>
            <person name="Misra M."/>
            <person name="Detter J.C."/>
            <person name="Tapia R."/>
            <person name="Han C."/>
            <person name="Land M."/>
            <person name="Hauser L."/>
            <person name="Markowitz V."/>
            <person name="Cheng J.-F."/>
            <person name="Hugenholtz P."/>
            <person name="Woyke T."/>
            <person name="Wu D."/>
            <person name="Tindall B."/>
            <person name="Faehrich R."/>
            <person name="Brambilla E."/>
            <person name="Klenk H.-P."/>
            <person name="Eisen J.A."/>
        </authorList>
    </citation>
    <scope>NUCLEOTIDE SEQUENCE [LARGE SCALE GENOMIC DNA]</scope>
    <source>
        <strain evidence="3">ATCC 29530 / DSM 19594 / LMG 11500 / NCIMB 11436 / LSU 4</strain>
    </source>
</reference>
<evidence type="ECO:0000259" key="1">
    <source>
        <dbReference type="Pfam" id="PF12867"/>
    </source>
</evidence>
<protein>
    <recommendedName>
        <fullName evidence="1">DinB-like domain-containing protein</fullName>
    </recommendedName>
</protein>
<dbReference type="InterPro" id="IPR024775">
    <property type="entry name" value="DinB-like"/>
</dbReference>
<evidence type="ECO:0000313" key="2">
    <source>
        <dbReference type="EMBL" id="AEI49831.1"/>
    </source>
</evidence>
<organism evidence="2 3">
    <name type="scientific">Runella slithyformis (strain ATCC 29530 / DSM 19594 / LMG 11500 / NCIMB 11436 / LSU 4)</name>
    <dbReference type="NCBI Taxonomy" id="761193"/>
    <lineage>
        <taxon>Bacteria</taxon>
        <taxon>Pseudomonadati</taxon>
        <taxon>Bacteroidota</taxon>
        <taxon>Cytophagia</taxon>
        <taxon>Cytophagales</taxon>
        <taxon>Spirosomataceae</taxon>
        <taxon>Runella</taxon>
    </lineage>
</organism>
<sequence length="181" mass="21197">MTSQLSPAEIYDSLEKIINGYIKALDGYTEEQFSYKPAEEVWSLGQMYEHLLITANYFFLANILRCLEQRKGQIGGEKNHYGDNLFKYNGFPPVKLKIPEVLRGPEPVSQTPDVYRTALPKVLEDARKLREPVAQNDGQYRCIQPAFGWLNAHEWYHLLEMHFRHHLRQQAELEEMVKNEK</sequence>
<gene>
    <name evidence="2" type="ordered locus">Runsl_3467</name>
</gene>
<reference evidence="2 3" key="2">
    <citation type="journal article" date="2012" name="Stand. Genomic Sci.">
        <title>Complete genome sequence of the aquatic bacterium Runella slithyformis type strain (LSU 4(T)).</title>
        <authorList>
            <person name="Copeland A."/>
            <person name="Zhang X."/>
            <person name="Misra M."/>
            <person name="Lapidus A."/>
            <person name="Nolan M."/>
            <person name="Lucas S."/>
            <person name="Deshpande S."/>
            <person name="Cheng J.F."/>
            <person name="Tapia R."/>
            <person name="Goodwin L.A."/>
            <person name="Pitluck S."/>
            <person name="Liolios K."/>
            <person name="Pagani I."/>
            <person name="Ivanova N."/>
            <person name="Mikhailova N."/>
            <person name="Pati A."/>
            <person name="Chen A."/>
            <person name="Palaniappan K."/>
            <person name="Land M."/>
            <person name="Hauser L."/>
            <person name="Pan C."/>
            <person name="Jeffries C.D."/>
            <person name="Detter J.C."/>
            <person name="Brambilla E.M."/>
            <person name="Rohde M."/>
            <person name="Djao O.D."/>
            <person name="Goker M."/>
            <person name="Sikorski J."/>
            <person name="Tindall B.J."/>
            <person name="Woyke T."/>
            <person name="Bristow J."/>
            <person name="Eisen J.A."/>
            <person name="Markowitz V."/>
            <person name="Hugenholtz P."/>
            <person name="Kyrpides N.C."/>
            <person name="Klenk H.P."/>
            <person name="Mavromatis K."/>
        </authorList>
    </citation>
    <scope>NUCLEOTIDE SEQUENCE [LARGE SCALE GENOMIC DNA]</scope>
    <source>
        <strain evidence="3">ATCC 29530 / DSM 19594 / LMG 11500 / NCIMB 11436 / LSU 4</strain>
    </source>
</reference>
<accession>A0A7U3ZMA1</accession>
<dbReference type="Proteomes" id="UP000000493">
    <property type="component" value="Chromosome"/>
</dbReference>
<feature type="domain" description="DinB-like" evidence="1">
    <location>
        <begin position="19"/>
        <end position="169"/>
    </location>
</feature>
<dbReference type="KEGG" id="rsi:Runsl_3467"/>
<dbReference type="AlphaFoldDB" id="A0A7U3ZMA1"/>
<dbReference type="Gene3D" id="1.20.120.450">
    <property type="entry name" value="dinb family like domain"/>
    <property type="match status" value="1"/>
</dbReference>
<proteinExistence type="predicted"/>
<dbReference type="Pfam" id="PF12867">
    <property type="entry name" value="DinB_2"/>
    <property type="match status" value="1"/>
</dbReference>